<dbReference type="InterPro" id="IPR000210">
    <property type="entry name" value="BTB/POZ_dom"/>
</dbReference>
<dbReference type="Pfam" id="PF01363">
    <property type="entry name" value="FYVE"/>
    <property type="match status" value="1"/>
</dbReference>
<reference evidence="9" key="1">
    <citation type="submission" date="2013-12" db="EMBL/GenBank/DDBJ databases">
        <title>The Genome Sequence of Aphanomyces invadans NJM9701.</title>
        <authorList>
            <consortium name="The Broad Institute Genomics Platform"/>
            <person name="Russ C."/>
            <person name="Tyler B."/>
            <person name="van West P."/>
            <person name="Dieguez-Uribeondo J."/>
            <person name="Young S.K."/>
            <person name="Zeng Q."/>
            <person name="Gargeya S."/>
            <person name="Fitzgerald M."/>
            <person name="Abouelleil A."/>
            <person name="Alvarado L."/>
            <person name="Chapman S.B."/>
            <person name="Gainer-Dewar J."/>
            <person name="Goldberg J."/>
            <person name="Griggs A."/>
            <person name="Gujja S."/>
            <person name="Hansen M."/>
            <person name="Howarth C."/>
            <person name="Imamovic A."/>
            <person name="Ireland A."/>
            <person name="Larimer J."/>
            <person name="McCowan C."/>
            <person name="Murphy C."/>
            <person name="Pearson M."/>
            <person name="Poon T.W."/>
            <person name="Priest M."/>
            <person name="Roberts A."/>
            <person name="Saif S."/>
            <person name="Shea T."/>
            <person name="Sykes S."/>
            <person name="Wortman J."/>
            <person name="Nusbaum C."/>
            <person name="Birren B."/>
        </authorList>
    </citation>
    <scope>NUCLEOTIDE SEQUENCE [LARGE SCALE GENOMIC DNA]</scope>
    <source>
        <strain evidence="9">NJM9701</strain>
    </source>
</reference>
<dbReference type="PROSITE" id="PS50176">
    <property type="entry name" value="ARM_REPEAT"/>
    <property type="match status" value="1"/>
</dbReference>
<evidence type="ECO:0000256" key="4">
    <source>
        <dbReference type="PROSITE-ProRule" id="PRU00091"/>
    </source>
</evidence>
<dbReference type="SUPFAM" id="SSF54695">
    <property type="entry name" value="POZ domain"/>
    <property type="match status" value="1"/>
</dbReference>
<dbReference type="GeneID" id="20088021"/>
<feature type="region of interest" description="Disordered" evidence="6">
    <location>
        <begin position="1"/>
        <end position="52"/>
    </location>
</feature>
<organism evidence="9">
    <name type="scientific">Aphanomyces invadans</name>
    <dbReference type="NCBI Taxonomy" id="157072"/>
    <lineage>
        <taxon>Eukaryota</taxon>
        <taxon>Sar</taxon>
        <taxon>Stramenopiles</taxon>
        <taxon>Oomycota</taxon>
        <taxon>Saprolegniomycetes</taxon>
        <taxon>Saprolegniales</taxon>
        <taxon>Verrucalvaceae</taxon>
        <taxon>Aphanomyces</taxon>
    </lineage>
</organism>
<dbReference type="eggNOG" id="KOG1502">
    <property type="taxonomic scope" value="Eukaryota"/>
</dbReference>
<feature type="repeat" description="ARM" evidence="5">
    <location>
        <begin position="581"/>
        <end position="623"/>
    </location>
</feature>
<dbReference type="InterPro" id="IPR000306">
    <property type="entry name" value="Znf_FYVE"/>
</dbReference>
<dbReference type="PROSITE" id="PS50097">
    <property type="entry name" value="BTB"/>
    <property type="match status" value="1"/>
</dbReference>
<accession>A0A024TQ94</accession>
<evidence type="ECO:0000259" key="7">
    <source>
        <dbReference type="PROSITE" id="PS50097"/>
    </source>
</evidence>
<evidence type="ECO:0000256" key="5">
    <source>
        <dbReference type="PROSITE-ProRule" id="PRU00259"/>
    </source>
</evidence>
<dbReference type="OrthoDB" id="2735536at2759"/>
<dbReference type="InterPro" id="IPR016024">
    <property type="entry name" value="ARM-type_fold"/>
</dbReference>
<dbReference type="InterPro" id="IPR000225">
    <property type="entry name" value="Armadillo"/>
</dbReference>
<dbReference type="Gene3D" id="3.30.40.10">
    <property type="entry name" value="Zinc/RING finger domain, C3HC4 (zinc finger)"/>
    <property type="match status" value="1"/>
</dbReference>
<dbReference type="InterPro" id="IPR001509">
    <property type="entry name" value="Epimerase_deHydtase"/>
</dbReference>
<evidence type="ECO:0000313" key="9">
    <source>
        <dbReference type="EMBL" id="ETV95502.1"/>
    </source>
</evidence>
<dbReference type="SUPFAM" id="SSF51735">
    <property type="entry name" value="NAD(P)-binding Rossmann-fold domains"/>
    <property type="match status" value="1"/>
</dbReference>
<dbReference type="InterPro" id="IPR036291">
    <property type="entry name" value="NAD(P)-bd_dom_sf"/>
</dbReference>
<keyword evidence="2 4" id="KW-0863">Zinc-finger</keyword>
<dbReference type="InterPro" id="IPR011333">
    <property type="entry name" value="SKP1/BTB/POZ_sf"/>
</dbReference>
<dbReference type="Gene3D" id="3.40.50.720">
    <property type="entry name" value="NAD(P)-binding Rossmann-like Domain"/>
    <property type="match status" value="1"/>
</dbReference>
<dbReference type="Gene3D" id="3.30.710.10">
    <property type="entry name" value="Potassium Channel Kv1.1, Chain A"/>
    <property type="match status" value="1"/>
</dbReference>
<protein>
    <recommendedName>
        <fullName evidence="10">FYVE-type domain-containing protein</fullName>
    </recommendedName>
</protein>
<dbReference type="Pfam" id="PF00651">
    <property type="entry name" value="BTB"/>
    <property type="match status" value="1"/>
</dbReference>
<dbReference type="InterPro" id="IPR011011">
    <property type="entry name" value="Znf_FYVE_PHD"/>
</dbReference>
<feature type="domain" description="BTB" evidence="7">
    <location>
        <begin position="757"/>
        <end position="827"/>
    </location>
</feature>
<evidence type="ECO:0000256" key="6">
    <source>
        <dbReference type="SAM" id="MobiDB-lite"/>
    </source>
</evidence>
<dbReference type="STRING" id="157072.A0A024TQ94"/>
<dbReference type="InterPro" id="IPR011989">
    <property type="entry name" value="ARM-like"/>
</dbReference>
<dbReference type="VEuPathDB" id="FungiDB:H310_10971"/>
<dbReference type="SUPFAM" id="SSF48371">
    <property type="entry name" value="ARM repeat"/>
    <property type="match status" value="1"/>
</dbReference>
<evidence type="ECO:0000256" key="2">
    <source>
        <dbReference type="ARBA" id="ARBA00022771"/>
    </source>
</evidence>
<dbReference type="InterPro" id="IPR017455">
    <property type="entry name" value="Znf_FYVE-rel"/>
</dbReference>
<dbReference type="Gene3D" id="1.25.10.10">
    <property type="entry name" value="Leucine-rich Repeat Variant"/>
    <property type="match status" value="1"/>
</dbReference>
<dbReference type="PROSITE" id="PS50178">
    <property type="entry name" value="ZF_FYVE"/>
    <property type="match status" value="1"/>
</dbReference>
<dbReference type="AlphaFoldDB" id="A0A024TQ94"/>
<dbReference type="Pfam" id="PF01370">
    <property type="entry name" value="Epimerase"/>
    <property type="match status" value="1"/>
</dbReference>
<dbReference type="eggNOG" id="KOG0167">
    <property type="taxonomic scope" value="Eukaryota"/>
</dbReference>
<dbReference type="SMART" id="SM00064">
    <property type="entry name" value="FYVE"/>
    <property type="match status" value="1"/>
</dbReference>
<dbReference type="CDD" id="cd14733">
    <property type="entry name" value="BACK"/>
    <property type="match status" value="1"/>
</dbReference>
<dbReference type="RefSeq" id="XP_008875695.1">
    <property type="nucleotide sequence ID" value="XM_008877473.1"/>
</dbReference>
<feature type="compositionally biased region" description="Polar residues" evidence="6">
    <location>
        <begin position="1"/>
        <end position="10"/>
    </location>
</feature>
<dbReference type="EMBL" id="KI913980">
    <property type="protein sequence ID" value="ETV95502.1"/>
    <property type="molecule type" value="Genomic_DNA"/>
</dbReference>
<dbReference type="PANTHER" id="PTHR48079:SF6">
    <property type="entry name" value="NAD(P)-BINDING DOMAIN-CONTAINING PROTEIN-RELATED"/>
    <property type="match status" value="1"/>
</dbReference>
<dbReference type="GO" id="GO:0008270">
    <property type="term" value="F:zinc ion binding"/>
    <property type="evidence" value="ECO:0007669"/>
    <property type="project" value="UniProtKB-KW"/>
</dbReference>
<dbReference type="SUPFAM" id="SSF57903">
    <property type="entry name" value="FYVE/PHD zinc finger"/>
    <property type="match status" value="1"/>
</dbReference>
<dbReference type="SMART" id="SM00225">
    <property type="entry name" value="BTB"/>
    <property type="match status" value="1"/>
</dbReference>
<keyword evidence="1" id="KW-0479">Metal-binding</keyword>
<proteinExistence type="predicted"/>
<feature type="region of interest" description="Disordered" evidence="6">
    <location>
        <begin position="995"/>
        <end position="1018"/>
    </location>
</feature>
<dbReference type="InterPro" id="IPR051783">
    <property type="entry name" value="NAD(P)-dependent_oxidoreduct"/>
</dbReference>
<evidence type="ECO:0000259" key="8">
    <source>
        <dbReference type="PROSITE" id="PS50178"/>
    </source>
</evidence>
<gene>
    <name evidence="9" type="ORF">H310_10971</name>
</gene>
<sequence>MLFGPQQTATAEVPQSMGYRGETKKRDSLVDGNAAGGRKRRSKNNLTTPTTGVPFESTCSTVKLTARAKDASQQRRTPGNRVAIVEESTMYHSVWNALQFKVVESSSASSVTSTAASATHPFLRAAHMKMPICVTGIDSFLGSWIVTELLQRGYKVRGTVQSRKDDDISRLLELPHASTQLMVVETSLLTPESCDLAVEGCEYVIHTGTPSSCAVRDPVSEVKEPGVHSVSSRMHCIVPAMTNFIKACVRARIKKIVLSSSVAALSDHVDASDVINDLCWNMVSSMERNPHFLGLKVAEEKAWQLVEQEPKLEMVTICPGTLMGPSVCTPKSIPPGNQVVYDLITGQYSAIVDLNWALTDVRDCALAHVLALEHPDARGRYICVNRTVWLREIVDILRANGYSGRALPFQVGLPNWVARLSSFSAQLGQVGVSLYGDSADATKPSPYLSDRLVDVLRLSFRDVKSTIVECAGDLLKWKFIKPWGEDREAILCACCDAPFNFLRRRHHCRECGVVVCGDCSQSRAVVEGLDHPARLCDACVQSSIPALLELMHAPLSCHKAVKALESLMVNPANHELITRCSGVPILLKALHEEDDDISFHAAGTLLALSEDTASALQMVLEGAVLHMLEVDQTTETWRVCLAALRNIWKQLNHDDFRQMLHSVSRVSRTAADGPLKSNILITFVHMMEPRNVCSLLKEGLLDVLFVMLKSANAFDRCAAAHAVVRVIPVDYDPDTEIDVPPYHVDDHEELLTLSTLSDIQFLVKGHIAPINAHKIVLFVRNAYFKNMFGSSNAANPTKRVIEIDNCTYSVFSMILRFLYTGKLTIDDVSAQDLLRAAAFYQVVELRVRIEKFLADRIAVANVVELLSLANECNAEGLRRACIPFLMQNIHAVVKLDSFAAHREWAGQEILLALTLELGDDWYAAYQAMVAHPRHQPAYSGGHNVVHPPTSHHLHHAPPSISSHPPASATMLSPLQLKRPTVVSPLPSKRLILTSSPMEKGGSQRSRLLSEESLAEGIC</sequence>
<name>A0A024TQ94_9STRA</name>
<dbReference type="SMART" id="SM00185">
    <property type="entry name" value="ARM"/>
    <property type="match status" value="2"/>
</dbReference>
<dbReference type="PANTHER" id="PTHR48079">
    <property type="entry name" value="PROTEIN YEEZ"/>
    <property type="match status" value="1"/>
</dbReference>
<keyword evidence="3" id="KW-0862">Zinc</keyword>
<dbReference type="GO" id="GO:0004029">
    <property type="term" value="F:aldehyde dehydrogenase (NAD+) activity"/>
    <property type="evidence" value="ECO:0007669"/>
    <property type="project" value="TreeGrafter"/>
</dbReference>
<evidence type="ECO:0000256" key="3">
    <source>
        <dbReference type="ARBA" id="ARBA00022833"/>
    </source>
</evidence>
<feature type="domain" description="FYVE-type" evidence="8">
    <location>
        <begin position="486"/>
        <end position="544"/>
    </location>
</feature>
<evidence type="ECO:0000256" key="1">
    <source>
        <dbReference type="ARBA" id="ARBA00022723"/>
    </source>
</evidence>
<dbReference type="InterPro" id="IPR013083">
    <property type="entry name" value="Znf_RING/FYVE/PHD"/>
</dbReference>
<evidence type="ECO:0008006" key="10">
    <source>
        <dbReference type="Google" id="ProtNLM"/>
    </source>
</evidence>
<dbReference type="GO" id="GO:0005737">
    <property type="term" value="C:cytoplasm"/>
    <property type="evidence" value="ECO:0007669"/>
    <property type="project" value="TreeGrafter"/>
</dbReference>